<gene>
    <name evidence="1" type="ORF">LMG27198_24590</name>
</gene>
<dbReference type="PROSITE" id="PS51257">
    <property type="entry name" value="PROKAR_LIPOPROTEIN"/>
    <property type="match status" value="1"/>
</dbReference>
<evidence type="ECO:0008006" key="3">
    <source>
        <dbReference type="Google" id="ProtNLM"/>
    </source>
</evidence>
<dbReference type="AlphaFoldDB" id="A0A9W6GUV1"/>
<dbReference type="Proteomes" id="UP001144323">
    <property type="component" value="Unassembled WGS sequence"/>
</dbReference>
<dbReference type="RefSeq" id="WP_281803291.1">
    <property type="nucleotide sequence ID" value="NZ_BSEC01000001.1"/>
</dbReference>
<protein>
    <recommendedName>
        <fullName evidence="3">SH3b domain-containing protein</fullName>
    </recommendedName>
</protein>
<evidence type="ECO:0000313" key="2">
    <source>
        <dbReference type="Proteomes" id="UP001144323"/>
    </source>
</evidence>
<reference evidence="1" key="1">
    <citation type="journal article" date="2023" name="Int. J. Syst. Evol. Microbiol.">
        <title>Methylocystis iwaonis sp. nov., a type II methane-oxidizing bacterium from surface soil of a rice paddy field in Japan, and emended description of the genus Methylocystis (ex Whittenbury et al. 1970) Bowman et al. 1993.</title>
        <authorList>
            <person name="Kaise H."/>
            <person name="Sawadogo J.B."/>
            <person name="Alam M.S."/>
            <person name="Ueno C."/>
            <person name="Dianou D."/>
            <person name="Shinjo R."/>
            <person name="Asakawa S."/>
        </authorList>
    </citation>
    <scope>NUCLEOTIDE SEQUENCE</scope>
    <source>
        <strain evidence="1">LMG27198</strain>
    </source>
</reference>
<dbReference type="EMBL" id="BSEC01000001">
    <property type="protein sequence ID" value="GLI93467.1"/>
    <property type="molecule type" value="Genomic_DNA"/>
</dbReference>
<accession>A0A9W6GUV1</accession>
<comment type="caution">
    <text evidence="1">The sequence shown here is derived from an EMBL/GenBank/DDBJ whole genome shotgun (WGS) entry which is preliminary data.</text>
</comment>
<proteinExistence type="predicted"/>
<sequence>MKVKEMLIGFATFGAACGVVAPAHAELHCMVTDPTGTPLNVRAANKNIIGKLANGAIVIPKLNGTDPSGKAWVFVAEPGGKEIGWVYREFVTCH</sequence>
<keyword evidence="2" id="KW-1185">Reference proteome</keyword>
<organism evidence="1 2">
    <name type="scientific">Methylocystis echinoides</name>
    <dbReference type="NCBI Taxonomy" id="29468"/>
    <lineage>
        <taxon>Bacteria</taxon>
        <taxon>Pseudomonadati</taxon>
        <taxon>Pseudomonadota</taxon>
        <taxon>Alphaproteobacteria</taxon>
        <taxon>Hyphomicrobiales</taxon>
        <taxon>Methylocystaceae</taxon>
        <taxon>Methylocystis</taxon>
    </lineage>
</organism>
<evidence type="ECO:0000313" key="1">
    <source>
        <dbReference type="EMBL" id="GLI93467.1"/>
    </source>
</evidence>
<name>A0A9W6GUV1_9HYPH</name>